<evidence type="ECO:0000313" key="3">
    <source>
        <dbReference type="EMBL" id="RPF26648.1"/>
    </source>
</evidence>
<dbReference type="InterPro" id="IPR036196">
    <property type="entry name" value="Ptyr_pPase_sf"/>
</dbReference>
<feature type="domain" description="Phosphotyrosine protein phosphatase I" evidence="2">
    <location>
        <begin position="5"/>
        <end position="130"/>
    </location>
</feature>
<dbReference type="SUPFAM" id="SSF52788">
    <property type="entry name" value="Phosphotyrosine protein phosphatases I"/>
    <property type="match status" value="1"/>
</dbReference>
<dbReference type="InterPro" id="IPR023485">
    <property type="entry name" value="Ptyr_pPase"/>
</dbReference>
<gene>
    <name evidence="3" type="ORF">EDD32_1096</name>
</gene>
<sequence length="139" mass="15060">MSDRPSAMFVCVHNAGRSQMAAGFMRELSGGQVEVRSAGSMPADQINPVAVEAMREVGIDITAERPKVLTPEAVEVSDVVITMGCGDVCPYFPGVRYEDWVLEDPAGQGIEKVREVRDEIRGRIEQLLAELLPATADQA</sequence>
<keyword evidence="4" id="KW-1185">Reference proteome</keyword>
<dbReference type="SMART" id="SM00226">
    <property type="entry name" value="LMWPc"/>
    <property type="match status" value="1"/>
</dbReference>
<evidence type="ECO:0000256" key="1">
    <source>
        <dbReference type="ARBA" id="ARBA00022849"/>
    </source>
</evidence>
<keyword evidence="1" id="KW-0059">Arsenical resistance</keyword>
<comment type="caution">
    <text evidence="3">The sequence shown here is derived from an EMBL/GenBank/DDBJ whole genome shotgun (WGS) entry which is preliminary data.</text>
</comment>
<evidence type="ECO:0000259" key="2">
    <source>
        <dbReference type="SMART" id="SM00226"/>
    </source>
</evidence>
<name>A0A3N4ZLJ0_9MICO</name>
<dbReference type="GO" id="GO:0046685">
    <property type="term" value="P:response to arsenic-containing substance"/>
    <property type="evidence" value="ECO:0007669"/>
    <property type="project" value="UniProtKB-KW"/>
</dbReference>
<dbReference type="Proteomes" id="UP000280726">
    <property type="component" value="Unassembled WGS sequence"/>
</dbReference>
<dbReference type="Pfam" id="PF01451">
    <property type="entry name" value="LMWPc"/>
    <property type="match status" value="1"/>
</dbReference>
<proteinExistence type="predicted"/>
<organism evidence="3 4">
    <name type="scientific">Georgenia muralis</name>
    <dbReference type="NCBI Taxonomy" id="154117"/>
    <lineage>
        <taxon>Bacteria</taxon>
        <taxon>Bacillati</taxon>
        <taxon>Actinomycetota</taxon>
        <taxon>Actinomycetes</taxon>
        <taxon>Micrococcales</taxon>
        <taxon>Bogoriellaceae</taxon>
        <taxon>Georgenia</taxon>
    </lineage>
</organism>
<accession>A0A3N4ZLJ0</accession>
<dbReference type="EMBL" id="RKRA01000001">
    <property type="protein sequence ID" value="RPF26648.1"/>
    <property type="molecule type" value="Genomic_DNA"/>
</dbReference>
<reference evidence="3 4" key="1">
    <citation type="submission" date="2018-11" db="EMBL/GenBank/DDBJ databases">
        <title>Sequencing the genomes of 1000 actinobacteria strains.</title>
        <authorList>
            <person name="Klenk H.-P."/>
        </authorList>
    </citation>
    <scope>NUCLEOTIDE SEQUENCE [LARGE SCALE GENOMIC DNA]</scope>
    <source>
        <strain evidence="3 4">DSM 14418</strain>
    </source>
</reference>
<dbReference type="Gene3D" id="3.40.50.2300">
    <property type="match status" value="1"/>
</dbReference>
<dbReference type="OrthoDB" id="9799372at2"/>
<dbReference type="RefSeq" id="WP_123915545.1">
    <property type="nucleotide sequence ID" value="NZ_RKRA01000001.1"/>
</dbReference>
<dbReference type="PANTHER" id="PTHR43428:SF1">
    <property type="entry name" value="ARSENATE REDUCTASE"/>
    <property type="match status" value="1"/>
</dbReference>
<dbReference type="CDD" id="cd16345">
    <property type="entry name" value="LMWP_ArsC"/>
    <property type="match status" value="1"/>
</dbReference>
<dbReference type="PANTHER" id="PTHR43428">
    <property type="entry name" value="ARSENATE REDUCTASE"/>
    <property type="match status" value="1"/>
</dbReference>
<dbReference type="AlphaFoldDB" id="A0A3N4ZLJ0"/>
<evidence type="ECO:0000313" key="4">
    <source>
        <dbReference type="Proteomes" id="UP000280726"/>
    </source>
</evidence>
<protein>
    <submittedName>
        <fullName evidence="3">Protein-tyrosine-phosphatase</fullName>
    </submittedName>
</protein>